<evidence type="ECO:0000313" key="6">
    <source>
        <dbReference type="EMBL" id="NZA36802.1"/>
    </source>
</evidence>
<dbReference type="InterPro" id="IPR036388">
    <property type="entry name" value="WH-like_DNA-bd_sf"/>
</dbReference>
<evidence type="ECO:0000256" key="2">
    <source>
        <dbReference type="ARBA" id="ARBA00023125"/>
    </source>
</evidence>
<comment type="caution">
    <text evidence="6">The sequence shown here is derived from an EMBL/GenBank/DDBJ whole genome shotgun (WGS) entry which is preliminary data.</text>
</comment>
<proteinExistence type="predicted"/>
<dbReference type="PANTHER" id="PTHR35790">
    <property type="entry name" value="HTH-TYPE TRANSCRIPTIONAL REGULATOR PCHR"/>
    <property type="match status" value="1"/>
</dbReference>
<evidence type="ECO:0000256" key="4">
    <source>
        <dbReference type="SAM" id="MobiDB-lite"/>
    </source>
</evidence>
<dbReference type="RefSeq" id="WP_013379052.1">
    <property type="nucleotide sequence ID" value="NC_014624.2"/>
</dbReference>
<dbReference type="GO" id="GO:0003677">
    <property type="term" value="F:DNA binding"/>
    <property type="evidence" value="ECO:0007669"/>
    <property type="project" value="UniProtKB-KW"/>
</dbReference>
<dbReference type="Proteomes" id="UP000586254">
    <property type="component" value="Unassembled WGS sequence"/>
</dbReference>
<dbReference type="HOGENOM" id="CLU_1370372_0_0_9"/>
<dbReference type="GO" id="GO:0003700">
    <property type="term" value="F:DNA-binding transcription factor activity"/>
    <property type="evidence" value="ECO:0007669"/>
    <property type="project" value="InterPro"/>
</dbReference>
<evidence type="ECO:0000256" key="3">
    <source>
        <dbReference type="ARBA" id="ARBA00023163"/>
    </source>
</evidence>
<dbReference type="InterPro" id="IPR000835">
    <property type="entry name" value="HTH_MarR-typ"/>
</dbReference>
<feature type="compositionally biased region" description="Basic residues" evidence="4">
    <location>
        <begin position="1"/>
        <end position="23"/>
    </location>
</feature>
<sequence>MMKKEKKSKKPAKKKNSKKKNGKKKEILKTGNSHKVKPAADSKSRKDLKQALAEITAQYQLIEDLPRFYGGEIPLYISETSALRVIGGTPGLNLTAIATALGVSKSAVSKSTGKLMEKGLITKERALREVIFNLSGEGQILYDRMNHDEKLLFKGLDTYLKTLSPDDEKAVSDFLDHIHLELKKAVNKLREPLEDIDEK</sequence>
<dbReference type="PANTHER" id="PTHR35790:SF4">
    <property type="entry name" value="HTH-TYPE TRANSCRIPTIONAL REGULATOR PCHR"/>
    <property type="match status" value="1"/>
</dbReference>
<dbReference type="InterPro" id="IPR011991">
    <property type="entry name" value="ArsR-like_HTH"/>
</dbReference>
<evidence type="ECO:0000313" key="7">
    <source>
        <dbReference type="Proteomes" id="UP000586254"/>
    </source>
</evidence>
<keyword evidence="3" id="KW-0804">Transcription</keyword>
<dbReference type="AlphaFoldDB" id="A0A853JJP7"/>
<dbReference type="InterPro" id="IPR052067">
    <property type="entry name" value="Metal_resp_HTH_trans_reg"/>
</dbReference>
<dbReference type="SUPFAM" id="SSF46785">
    <property type="entry name" value="Winged helix' DNA-binding domain"/>
    <property type="match status" value="1"/>
</dbReference>
<organism evidence="6 7">
    <name type="scientific">Eubacterium callanderi</name>
    <dbReference type="NCBI Taxonomy" id="53442"/>
    <lineage>
        <taxon>Bacteria</taxon>
        <taxon>Bacillati</taxon>
        <taxon>Bacillota</taxon>
        <taxon>Clostridia</taxon>
        <taxon>Eubacteriales</taxon>
        <taxon>Eubacteriaceae</taxon>
        <taxon>Eubacterium</taxon>
    </lineage>
</organism>
<dbReference type="InterPro" id="IPR036390">
    <property type="entry name" value="WH_DNA-bd_sf"/>
</dbReference>
<dbReference type="Pfam" id="PF12802">
    <property type="entry name" value="MarR_2"/>
    <property type="match status" value="1"/>
</dbReference>
<keyword evidence="1" id="KW-0805">Transcription regulation</keyword>
<reference evidence="6 7" key="1">
    <citation type="submission" date="2020-07" db="EMBL/GenBank/DDBJ databases">
        <title>Organ Donor 1.</title>
        <authorList>
            <person name="Marsh A.J."/>
            <person name="Azcarate-Peril M.A."/>
        </authorList>
    </citation>
    <scope>NUCLEOTIDE SEQUENCE [LARGE SCALE GENOMIC DNA]</scope>
    <source>
        <strain evidence="6 7">AMC0717</strain>
    </source>
</reference>
<dbReference type="CDD" id="cd00090">
    <property type="entry name" value="HTH_ARSR"/>
    <property type="match status" value="1"/>
</dbReference>
<name>A0A853JJP7_9FIRM</name>
<dbReference type="Gene3D" id="1.10.10.10">
    <property type="entry name" value="Winged helix-like DNA-binding domain superfamily/Winged helix DNA-binding domain"/>
    <property type="match status" value="1"/>
</dbReference>
<gene>
    <name evidence="6" type="ORF">H0N91_01285</name>
</gene>
<evidence type="ECO:0000256" key="1">
    <source>
        <dbReference type="ARBA" id="ARBA00023015"/>
    </source>
</evidence>
<dbReference type="EMBL" id="JACCKS010000001">
    <property type="protein sequence ID" value="NZA36802.1"/>
    <property type="molecule type" value="Genomic_DNA"/>
</dbReference>
<accession>A0A853JJP7</accession>
<dbReference type="eggNOG" id="COG1846">
    <property type="taxonomic scope" value="Bacteria"/>
</dbReference>
<protein>
    <submittedName>
        <fullName evidence="6">MarR family transcriptional regulator</fullName>
    </submittedName>
</protein>
<feature type="domain" description="HTH marR-type" evidence="5">
    <location>
        <begin position="68"/>
        <end position="161"/>
    </location>
</feature>
<dbReference type="SMART" id="SM00347">
    <property type="entry name" value="HTH_MARR"/>
    <property type="match status" value="1"/>
</dbReference>
<evidence type="ECO:0000259" key="5">
    <source>
        <dbReference type="SMART" id="SM00347"/>
    </source>
</evidence>
<dbReference type="GeneID" id="68362091"/>
<keyword evidence="2" id="KW-0238">DNA-binding</keyword>
<feature type="region of interest" description="Disordered" evidence="4">
    <location>
        <begin position="1"/>
        <end position="45"/>
    </location>
</feature>